<evidence type="ECO:0000259" key="12">
    <source>
        <dbReference type="SMART" id="SM00047"/>
    </source>
</evidence>
<dbReference type="Pfam" id="PF10135">
    <property type="entry name" value="Rod-binding"/>
    <property type="match status" value="1"/>
</dbReference>
<comment type="similarity">
    <text evidence="3">In the N-terminal section; belongs to the FlgJ family.</text>
</comment>
<proteinExistence type="inferred from homology"/>
<evidence type="ECO:0000256" key="10">
    <source>
        <dbReference type="ARBA" id="ARBA00023316"/>
    </source>
</evidence>
<dbReference type="Pfam" id="PF01832">
    <property type="entry name" value="Glucosaminidase"/>
    <property type="match status" value="1"/>
</dbReference>
<comment type="function">
    <text evidence="1">Flagellum-specific muramidase which hydrolyzes the peptidoglycan layer to assemble the rod structure in the periplasmic space.</text>
</comment>
<dbReference type="PANTHER" id="PTHR33308">
    <property type="entry name" value="PEPTIDOGLYCAN HYDROLASE FLGJ"/>
    <property type="match status" value="1"/>
</dbReference>
<dbReference type="PANTHER" id="PTHR33308:SF9">
    <property type="entry name" value="PEPTIDOGLYCAN HYDROLASE FLGJ"/>
    <property type="match status" value="1"/>
</dbReference>
<evidence type="ECO:0000313" key="14">
    <source>
        <dbReference type="Proteomes" id="UP000809621"/>
    </source>
</evidence>
<dbReference type="PRINTS" id="PR01002">
    <property type="entry name" value="FLGFLGJ"/>
</dbReference>
<keyword evidence="6" id="KW-0574">Periplasm</keyword>
<keyword evidence="13" id="KW-0282">Flagellum</keyword>
<evidence type="ECO:0000256" key="7">
    <source>
        <dbReference type="ARBA" id="ARBA00022795"/>
    </source>
</evidence>
<feature type="domain" description="Mannosyl-glycoprotein endo-beta-N-acetylglucosamidase-like" evidence="12">
    <location>
        <begin position="177"/>
        <end position="337"/>
    </location>
</feature>
<evidence type="ECO:0000256" key="2">
    <source>
        <dbReference type="ARBA" id="ARBA00004418"/>
    </source>
</evidence>
<organism evidence="13 14">
    <name type="scientific">Vibrio ulleungensis</name>
    <dbReference type="NCBI Taxonomy" id="2807619"/>
    <lineage>
        <taxon>Bacteria</taxon>
        <taxon>Pseudomonadati</taxon>
        <taxon>Pseudomonadota</taxon>
        <taxon>Gammaproteobacteria</taxon>
        <taxon>Vibrionales</taxon>
        <taxon>Vibrionaceae</taxon>
        <taxon>Vibrio</taxon>
    </lineage>
</organism>
<keyword evidence="14" id="KW-1185">Reference proteome</keyword>
<keyword evidence="8 13" id="KW-0378">Hydrolase</keyword>
<dbReference type="InterPro" id="IPR051056">
    <property type="entry name" value="Glycosyl_Hydrolase_73"/>
</dbReference>
<keyword evidence="7" id="KW-1005">Bacterial flagellum biogenesis</keyword>
<evidence type="ECO:0000313" key="13">
    <source>
        <dbReference type="EMBL" id="MBM7036345.1"/>
    </source>
</evidence>
<evidence type="ECO:0000256" key="9">
    <source>
        <dbReference type="ARBA" id="ARBA00023295"/>
    </source>
</evidence>
<evidence type="ECO:0000256" key="5">
    <source>
        <dbReference type="ARBA" id="ARBA00013433"/>
    </source>
</evidence>
<dbReference type="InterPro" id="IPR013377">
    <property type="entry name" value="FlgJ"/>
</dbReference>
<dbReference type="NCBIfam" id="TIGR02541">
    <property type="entry name" value="flagell_FlgJ"/>
    <property type="match status" value="1"/>
</dbReference>
<dbReference type="RefSeq" id="WP_205157917.1">
    <property type="nucleotide sequence ID" value="NZ_JAFEUM010000002.1"/>
</dbReference>
<evidence type="ECO:0000256" key="3">
    <source>
        <dbReference type="ARBA" id="ARBA00006880"/>
    </source>
</evidence>
<comment type="subcellular location">
    <subcellularLocation>
        <location evidence="2">Periplasm</location>
    </subcellularLocation>
</comment>
<dbReference type="InterPro" id="IPR019301">
    <property type="entry name" value="Flagellar_prot_FlgJ_N"/>
</dbReference>
<dbReference type="EMBL" id="JAFEUM010000002">
    <property type="protein sequence ID" value="MBM7036345.1"/>
    <property type="molecule type" value="Genomic_DNA"/>
</dbReference>
<keyword evidence="13" id="KW-0966">Cell projection</keyword>
<comment type="similarity">
    <text evidence="4">In the C-terminal section; belongs to the glycosyl hydrolase 73 family.</text>
</comment>
<reference evidence="13 14" key="1">
    <citation type="submission" date="2021-02" db="EMBL/GenBank/DDBJ databases">
        <authorList>
            <person name="Park J.-S."/>
        </authorList>
    </citation>
    <scope>NUCLEOTIDE SEQUENCE [LARGE SCALE GENOMIC DNA]</scope>
    <source>
        <strain evidence="13 14">188UL20-2</strain>
    </source>
</reference>
<evidence type="ECO:0000256" key="11">
    <source>
        <dbReference type="ARBA" id="ARBA00030835"/>
    </source>
</evidence>
<keyword evidence="13" id="KW-0969">Cilium</keyword>
<name>A0ABS2HFL8_9VIBR</name>
<dbReference type="Gene3D" id="1.10.530.10">
    <property type="match status" value="1"/>
</dbReference>
<protein>
    <recommendedName>
        <fullName evidence="5">Peptidoglycan hydrolase FlgJ</fullName>
    </recommendedName>
    <alternativeName>
        <fullName evidence="11">Muramidase FlgJ</fullName>
    </alternativeName>
</protein>
<evidence type="ECO:0000256" key="1">
    <source>
        <dbReference type="ARBA" id="ARBA00002954"/>
    </source>
</evidence>
<dbReference type="SMART" id="SM00047">
    <property type="entry name" value="LYZ2"/>
    <property type="match status" value="1"/>
</dbReference>
<evidence type="ECO:0000256" key="4">
    <source>
        <dbReference type="ARBA" id="ARBA00007974"/>
    </source>
</evidence>
<comment type="caution">
    <text evidence="13">The sequence shown here is derived from an EMBL/GenBank/DDBJ whole genome shotgun (WGS) entry which is preliminary data.</text>
</comment>
<dbReference type="GO" id="GO:0016798">
    <property type="term" value="F:hydrolase activity, acting on glycosyl bonds"/>
    <property type="evidence" value="ECO:0007669"/>
    <property type="project" value="UniProtKB-KW"/>
</dbReference>
<keyword evidence="10" id="KW-0961">Cell wall biogenesis/degradation</keyword>
<dbReference type="InterPro" id="IPR002901">
    <property type="entry name" value="MGlyc_endo_b_GlcNAc-like_dom"/>
</dbReference>
<evidence type="ECO:0000256" key="6">
    <source>
        <dbReference type="ARBA" id="ARBA00022764"/>
    </source>
</evidence>
<sequence>MTVNTQDVGFIHDLASLDSLRQKAVAGDEDSKEALTAAAKQFEAIFTNMLFKSMRDANSGFESDLMNSQNQSFYRQMLDEQMSSELSANGSLGLADMIVKQLQAAQSPSVEEHTPNHELQARTRGFGTVAAASSTSSNADMPDILDILPSPEGKTIYDQTRNSGSFAVPSSMASASTVTAPKQSTPTFDTPKQFVAQLTPYAESAAQVLGVDPSLLIAQAALETGWGKKVIGDSQGSTHNLFNIKADRSWKGDKVSKQTLEYHGQIPVNERAAFRSYESFEQSFSDYVSFLKRNPRYKTALTDSQDSTQFIQGIHKAGYATDPAYADKVLSIKNRIDRM</sequence>
<gene>
    <name evidence="13" type="primary">flgJ</name>
    <name evidence="13" type="ORF">JQC93_07945</name>
</gene>
<accession>A0ABS2HFL8</accession>
<evidence type="ECO:0000256" key="8">
    <source>
        <dbReference type="ARBA" id="ARBA00022801"/>
    </source>
</evidence>
<dbReference type="Proteomes" id="UP000809621">
    <property type="component" value="Unassembled WGS sequence"/>
</dbReference>
<keyword evidence="9 13" id="KW-0326">Glycosidase</keyword>
<dbReference type="Gene3D" id="2.10.70.40">
    <property type="entry name" value="peptidoglycan hydrolase"/>
    <property type="match status" value="1"/>
</dbReference>